<sequence length="305" mass="35201">MIPDVINEMWNVGVSSKIVRVGTPCDTYPCWNNGFCLPNNNTQVGYECLCNDFYNGTHCEKRIVKTLSKNCEHLDNNVECVWKSILDKLNATTSYIYHCQKNICYNGGICITSEGAHFQCLCPPDFGGNLCSEKNSSGLDIDSLKIFCYLIGLFIIFKIILFFCYSSNFECCIVPLNRNYKYSRWYLPEDFVYSYKNHENNDIYDTIDSRVNNVMTLDEELAYIQLQNFGFISEIEKNDILSKYKDINRKKSKVLEKFSHEGTNEYCEIKIKSSETSDTFLDVENVNEEETNIDLVIGKKNLNIS</sequence>
<proteinExistence type="predicted"/>
<evidence type="ECO:0000256" key="1">
    <source>
        <dbReference type="ARBA" id="ARBA00022536"/>
    </source>
</evidence>
<protein>
    <submittedName>
        <fullName evidence="8 9">EGF-like domain-containing protein</fullName>
    </submittedName>
</protein>
<dbReference type="PROSITE" id="PS50026">
    <property type="entry name" value="EGF_3"/>
    <property type="match status" value="2"/>
</dbReference>
<keyword evidence="3 4" id="KW-1015">Disulfide bond</keyword>
<evidence type="ECO:0000313" key="9">
    <source>
        <dbReference type="WBParaSite" id="TCONS_00016502.p1"/>
    </source>
</evidence>
<reference evidence="8" key="1">
    <citation type="submission" date="2015-08" db="UniProtKB">
        <authorList>
            <consortium name="WormBaseParasite"/>
        </authorList>
    </citation>
    <scope>IDENTIFICATION</scope>
</reference>
<evidence type="ECO:0000256" key="3">
    <source>
        <dbReference type="ARBA" id="ARBA00023157"/>
    </source>
</evidence>
<dbReference type="WBParaSite" id="TCONS_00016502.p1">
    <property type="protein sequence ID" value="TCONS_00016502.p1"/>
    <property type="gene ID" value="XLOC_011100"/>
</dbReference>
<dbReference type="STRING" id="6248.A0A0K0ESK6"/>
<name>A0A0K0ESK6_STRER</name>
<dbReference type="InterPro" id="IPR051022">
    <property type="entry name" value="Notch_Cell-Fate_Det"/>
</dbReference>
<dbReference type="Proteomes" id="UP000035681">
    <property type="component" value="Unplaced"/>
</dbReference>
<dbReference type="SUPFAM" id="SSF57196">
    <property type="entry name" value="EGF/Laminin"/>
    <property type="match status" value="2"/>
</dbReference>
<dbReference type="Pfam" id="PF00008">
    <property type="entry name" value="EGF"/>
    <property type="match status" value="1"/>
</dbReference>
<dbReference type="PANTHER" id="PTHR24049">
    <property type="entry name" value="CRUMBS FAMILY MEMBER"/>
    <property type="match status" value="1"/>
</dbReference>
<evidence type="ECO:0000256" key="4">
    <source>
        <dbReference type="PROSITE-ProRule" id="PRU00076"/>
    </source>
</evidence>
<dbReference type="CDD" id="cd00054">
    <property type="entry name" value="EGF_CA"/>
    <property type="match status" value="2"/>
</dbReference>
<evidence type="ECO:0000313" key="7">
    <source>
        <dbReference type="Proteomes" id="UP000035681"/>
    </source>
</evidence>
<feature type="disulfide bond" evidence="4">
    <location>
        <begin position="50"/>
        <end position="59"/>
    </location>
</feature>
<dbReference type="AlphaFoldDB" id="A0A0K0ESK6"/>
<evidence type="ECO:0000259" key="6">
    <source>
        <dbReference type="PROSITE" id="PS50026"/>
    </source>
</evidence>
<dbReference type="SMART" id="SM00181">
    <property type="entry name" value="EGF"/>
    <property type="match status" value="2"/>
</dbReference>
<keyword evidence="2" id="KW-0677">Repeat</keyword>
<keyword evidence="5" id="KW-0812">Transmembrane</keyword>
<dbReference type="PROSITE" id="PS00022">
    <property type="entry name" value="EGF_1"/>
    <property type="match status" value="2"/>
</dbReference>
<dbReference type="WBParaSite" id="SSTP_0001243600.1">
    <property type="protein sequence ID" value="SSTP_0001243600.1"/>
    <property type="gene ID" value="SSTP_0001243600"/>
</dbReference>
<feature type="domain" description="EGF-like" evidence="6">
    <location>
        <begin position="95"/>
        <end position="132"/>
    </location>
</feature>
<accession>A0A0K0ESK6</accession>
<dbReference type="InterPro" id="IPR000742">
    <property type="entry name" value="EGF"/>
</dbReference>
<dbReference type="GO" id="GO:0016020">
    <property type="term" value="C:membrane"/>
    <property type="evidence" value="ECO:0007669"/>
    <property type="project" value="UniProtKB-SubCell"/>
</dbReference>
<evidence type="ECO:0000256" key="2">
    <source>
        <dbReference type="ARBA" id="ARBA00022737"/>
    </source>
</evidence>
<keyword evidence="5" id="KW-0472">Membrane</keyword>
<keyword evidence="1 4" id="KW-0245">EGF-like domain</keyword>
<keyword evidence="7" id="KW-1185">Reference proteome</keyword>
<feature type="disulfide bond" evidence="4">
    <location>
        <begin position="122"/>
        <end position="131"/>
    </location>
</feature>
<comment type="caution">
    <text evidence="4">Lacks conserved residue(s) required for the propagation of feature annotation.</text>
</comment>
<dbReference type="Gene3D" id="2.10.25.10">
    <property type="entry name" value="Laminin"/>
    <property type="match status" value="2"/>
</dbReference>
<feature type="transmembrane region" description="Helical" evidence="5">
    <location>
        <begin position="146"/>
        <end position="168"/>
    </location>
</feature>
<evidence type="ECO:0000313" key="8">
    <source>
        <dbReference type="WBParaSite" id="SSTP_0001243600.1"/>
    </source>
</evidence>
<keyword evidence="5" id="KW-1133">Transmembrane helix</keyword>
<organism evidence="8">
    <name type="scientific">Strongyloides stercoralis</name>
    <name type="common">Threadworm</name>
    <dbReference type="NCBI Taxonomy" id="6248"/>
    <lineage>
        <taxon>Eukaryota</taxon>
        <taxon>Metazoa</taxon>
        <taxon>Ecdysozoa</taxon>
        <taxon>Nematoda</taxon>
        <taxon>Chromadorea</taxon>
        <taxon>Rhabditida</taxon>
        <taxon>Tylenchina</taxon>
        <taxon>Panagrolaimomorpha</taxon>
        <taxon>Strongyloidoidea</taxon>
        <taxon>Strongyloididae</taxon>
        <taxon>Strongyloides</taxon>
    </lineage>
</organism>
<evidence type="ECO:0000256" key="5">
    <source>
        <dbReference type="SAM" id="Phobius"/>
    </source>
</evidence>
<feature type="domain" description="EGF-like" evidence="6">
    <location>
        <begin position="21"/>
        <end position="60"/>
    </location>
</feature>